<protein>
    <submittedName>
        <fullName evidence="8">Ferredoxin</fullName>
    </submittedName>
</protein>
<dbReference type="Gene3D" id="3.30.70.20">
    <property type="match status" value="1"/>
</dbReference>
<keyword evidence="6" id="KW-0411">Iron-sulfur</keyword>
<organism evidence="8 9">
    <name type="scientific">Conexibacter stalactiti</name>
    <dbReference type="NCBI Taxonomy" id="1940611"/>
    <lineage>
        <taxon>Bacteria</taxon>
        <taxon>Bacillati</taxon>
        <taxon>Actinomycetota</taxon>
        <taxon>Thermoleophilia</taxon>
        <taxon>Solirubrobacterales</taxon>
        <taxon>Conexibacteraceae</taxon>
        <taxon>Conexibacter</taxon>
    </lineage>
</organism>
<keyword evidence="7" id="KW-0003">3Fe-4S</keyword>
<reference evidence="9" key="1">
    <citation type="submission" date="2023-07" db="EMBL/GenBank/DDBJ databases">
        <title>Conexibacter stalactiti sp. nov., isolated from stalactites in a lava cave and emended description of the genus Conexibacter.</title>
        <authorList>
            <person name="Lee S.D."/>
        </authorList>
    </citation>
    <scope>NUCLEOTIDE SEQUENCE [LARGE SCALE GENOMIC DNA]</scope>
    <source>
        <strain evidence="9">KCTC 39840</strain>
    </source>
</reference>
<evidence type="ECO:0000256" key="7">
    <source>
        <dbReference type="ARBA" id="ARBA00023291"/>
    </source>
</evidence>
<reference evidence="8 9" key="2">
    <citation type="submission" date="2023-10" db="EMBL/GenBank/DDBJ databases">
        <authorList>
            <person name="Han X.F."/>
        </authorList>
    </citation>
    <scope>NUCLEOTIDE SEQUENCE [LARGE SCALE GENOMIC DNA]</scope>
    <source>
        <strain evidence="8 9">KCTC 39840</strain>
    </source>
</reference>
<name>A0ABU4HU85_9ACTN</name>
<evidence type="ECO:0000313" key="9">
    <source>
        <dbReference type="Proteomes" id="UP001284601"/>
    </source>
</evidence>
<evidence type="ECO:0000256" key="6">
    <source>
        <dbReference type="ARBA" id="ARBA00023014"/>
    </source>
</evidence>
<evidence type="ECO:0000256" key="1">
    <source>
        <dbReference type="ARBA" id="ARBA00001927"/>
    </source>
</evidence>
<evidence type="ECO:0000256" key="3">
    <source>
        <dbReference type="ARBA" id="ARBA00022723"/>
    </source>
</evidence>
<comment type="caution">
    <text evidence="8">The sequence shown here is derived from an EMBL/GenBank/DDBJ whole genome shotgun (WGS) entry which is preliminary data.</text>
</comment>
<dbReference type="RefSeq" id="WP_318599319.1">
    <property type="nucleotide sequence ID" value="NZ_JAWSTH010000068.1"/>
</dbReference>
<evidence type="ECO:0000256" key="5">
    <source>
        <dbReference type="ARBA" id="ARBA00023004"/>
    </source>
</evidence>
<accession>A0ABU4HU85</accession>
<keyword evidence="5" id="KW-0408">Iron</keyword>
<dbReference type="EMBL" id="JAWSTH010000068">
    <property type="protein sequence ID" value="MDW5596882.1"/>
    <property type="molecule type" value="Genomic_DNA"/>
</dbReference>
<dbReference type="PANTHER" id="PTHR36923">
    <property type="entry name" value="FERREDOXIN"/>
    <property type="match status" value="1"/>
</dbReference>
<gene>
    <name evidence="8" type="ORF">R7226_21220</name>
</gene>
<keyword evidence="9" id="KW-1185">Reference proteome</keyword>
<dbReference type="InterPro" id="IPR051269">
    <property type="entry name" value="Fe-S_cluster_ET"/>
</dbReference>
<proteinExistence type="predicted"/>
<keyword evidence="3" id="KW-0479">Metal-binding</keyword>
<evidence type="ECO:0000313" key="8">
    <source>
        <dbReference type="EMBL" id="MDW5596882.1"/>
    </source>
</evidence>
<comment type="cofactor">
    <cofactor evidence="1">
        <name>[3Fe-4S] cluster</name>
        <dbReference type="ChEBI" id="CHEBI:21137"/>
    </cofactor>
</comment>
<dbReference type="PANTHER" id="PTHR36923:SF3">
    <property type="entry name" value="FERREDOXIN"/>
    <property type="match status" value="1"/>
</dbReference>
<evidence type="ECO:0000256" key="4">
    <source>
        <dbReference type="ARBA" id="ARBA00022982"/>
    </source>
</evidence>
<dbReference type="Proteomes" id="UP001284601">
    <property type="component" value="Unassembled WGS sequence"/>
</dbReference>
<sequence>MRVILDLGRCNAYGNCVIEAPDVFDIDDASGLAIVLDENPPEERRAKVLAAARLCPVLAITVED</sequence>
<dbReference type="Pfam" id="PF13370">
    <property type="entry name" value="Fer4_13"/>
    <property type="match status" value="1"/>
</dbReference>
<dbReference type="SUPFAM" id="SSF54862">
    <property type="entry name" value="4Fe-4S ferredoxins"/>
    <property type="match status" value="1"/>
</dbReference>
<keyword evidence="4" id="KW-0249">Electron transport</keyword>
<keyword evidence="2" id="KW-0813">Transport</keyword>
<evidence type="ECO:0000256" key="2">
    <source>
        <dbReference type="ARBA" id="ARBA00022448"/>
    </source>
</evidence>